<feature type="chain" id="PRO_5011791251" evidence="1">
    <location>
        <begin position="28"/>
        <end position="130"/>
    </location>
</feature>
<keyword evidence="3" id="KW-1185">Reference proteome</keyword>
<dbReference type="EMBL" id="FOYO01000001">
    <property type="protein sequence ID" value="SFR49933.1"/>
    <property type="molecule type" value="Genomic_DNA"/>
</dbReference>
<keyword evidence="1" id="KW-0732">Signal</keyword>
<proteinExistence type="predicted"/>
<sequence>MLEMRISVNRLRRLIRASFAFICLAFAGCSTNTPSHVPNPVFLPAYAVGNAVQNAHYNSRRKRVKTYVTTNFETLRRDIQNGSGPALLESYALARVPNAKHADLSAILARDPNLSNDPEALTVSLMVHGN</sequence>
<accession>A0A1I6H631</accession>
<dbReference type="AlphaFoldDB" id="A0A1I6H631"/>
<dbReference type="PROSITE" id="PS51257">
    <property type="entry name" value="PROKAR_LIPOPROTEIN"/>
    <property type="match status" value="1"/>
</dbReference>
<gene>
    <name evidence="2" type="ORF">SAMN04488002_2578</name>
</gene>
<protein>
    <submittedName>
        <fullName evidence="2">Uncharacterized protein</fullName>
    </submittedName>
</protein>
<organism evidence="2 3">
    <name type="scientific">Litoreibacter janthinus</name>
    <dbReference type="NCBI Taxonomy" id="670154"/>
    <lineage>
        <taxon>Bacteria</taxon>
        <taxon>Pseudomonadati</taxon>
        <taxon>Pseudomonadota</taxon>
        <taxon>Alphaproteobacteria</taxon>
        <taxon>Rhodobacterales</taxon>
        <taxon>Roseobacteraceae</taxon>
        <taxon>Litoreibacter</taxon>
    </lineage>
</organism>
<feature type="signal peptide" evidence="1">
    <location>
        <begin position="1"/>
        <end position="27"/>
    </location>
</feature>
<dbReference type="Proteomes" id="UP000199658">
    <property type="component" value="Unassembled WGS sequence"/>
</dbReference>
<reference evidence="3" key="1">
    <citation type="submission" date="2016-10" db="EMBL/GenBank/DDBJ databases">
        <authorList>
            <person name="Varghese N."/>
            <person name="Submissions S."/>
        </authorList>
    </citation>
    <scope>NUCLEOTIDE SEQUENCE [LARGE SCALE GENOMIC DNA]</scope>
    <source>
        <strain evidence="3">DSM 26921</strain>
    </source>
</reference>
<name>A0A1I6H631_9RHOB</name>
<evidence type="ECO:0000313" key="2">
    <source>
        <dbReference type="EMBL" id="SFR49933.1"/>
    </source>
</evidence>
<evidence type="ECO:0000313" key="3">
    <source>
        <dbReference type="Proteomes" id="UP000199658"/>
    </source>
</evidence>
<evidence type="ECO:0000256" key="1">
    <source>
        <dbReference type="SAM" id="SignalP"/>
    </source>
</evidence>
<dbReference type="STRING" id="670154.SAMN04488002_2578"/>